<dbReference type="GeneID" id="36409744"/>
<organism evidence="1 2">
    <name type="scientific">Plasmopara halstedii</name>
    <name type="common">Downy mildew of sunflower</name>
    <dbReference type="NCBI Taxonomy" id="4781"/>
    <lineage>
        <taxon>Eukaryota</taxon>
        <taxon>Sar</taxon>
        <taxon>Stramenopiles</taxon>
        <taxon>Oomycota</taxon>
        <taxon>Peronosporomycetes</taxon>
        <taxon>Peronosporales</taxon>
        <taxon>Peronosporaceae</taxon>
        <taxon>Plasmopara</taxon>
    </lineage>
</organism>
<protein>
    <submittedName>
        <fullName evidence="1">Uncharacterized protein</fullName>
    </submittedName>
</protein>
<dbReference type="RefSeq" id="XP_024579615.1">
    <property type="nucleotide sequence ID" value="XM_024729216.2"/>
</dbReference>
<evidence type="ECO:0000313" key="1">
    <source>
        <dbReference type="EMBL" id="CEG43246.1"/>
    </source>
</evidence>
<reference evidence="2" key="1">
    <citation type="submission" date="2014-09" db="EMBL/GenBank/DDBJ databases">
        <authorList>
            <person name="Sharma Rahul"/>
            <person name="Thines Marco"/>
        </authorList>
    </citation>
    <scope>NUCLEOTIDE SEQUENCE [LARGE SCALE GENOMIC DNA]</scope>
</reference>
<evidence type="ECO:0000313" key="2">
    <source>
        <dbReference type="Proteomes" id="UP000054928"/>
    </source>
</evidence>
<sequence length="60" mass="7247">MLLFNGKMCFWHAILFVHIKHSRHLKAKYVIVYIKAIRDVNHQQNSYRFIGQQLFEPTES</sequence>
<accession>A0A0P1APN8</accession>
<dbReference type="AlphaFoldDB" id="A0A0P1APN8"/>
<keyword evidence="2" id="KW-1185">Reference proteome</keyword>
<name>A0A0P1APN8_PLAHL</name>
<dbReference type="EMBL" id="CCYD01000653">
    <property type="protein sequence ID" value="CEG43246.1"/>
    <property type="molecule type" value="Genomic_DNA"/>
</dbReference>
<dbReference type="Proteomes" id="UP000054928">
    <property type="component" value="Unassembled WGS sequence"/>
</dbReference>
<proteinExistence type="predicted"/>